<dbReference type="GO" id="GO:0046872">
    <property type="term" value="F:metal ion binding"/>
    <property type="evidence" value="ECO:0007669"/>
    <property type="project" value="UniProtKB-KW"/>
</dbReference>
<accession>A0A1T5C9R9</accession>
<dbReference type="RefSeq" id="WP_079638393.1">
    <property type="nucleotide sequence ID" value="NZ_FUYP01000009.1"/>
</dbReference>
<protein>
    <recommendedName>
        <fullName evidence="4">Trehalose 6-phosphate phosphatase</fullName>
        <ecNumber evidence="4">3.1.3.12</ecNumber>
    </recommendedName>
</protein>
<evidence type="ECO:0000256" key="2">
    <source>
        <dbReference type="ARBA" id="ARBA00008770"/>
    </source>
</evidence>
<evidence type="ECO:0000256" key="3">
    <source>
        <dbReference type="ARBA" id="ARBA00022801"/>
    </source>
</evidence>
<dbReference type="NCBIfam" id="TIGR00685">
    <property type="entry name" value="T6PP"/>
    <property type="match status" value="1"/>
</dbReference>
<sequence length="243" mass="25476">MHKGIDLPPPPPFAGLAAHHSLALFLDFDGTLVEIADTPDGIHVPDGMPEQLTALNRALDGRIAIVSGRAIADIRTYLGPVGLLMVGSHGAEMCEAADTSPILSDASRTALAALTAAWPQLLVEIKPHGIAVHYRQEPEAAPAVYTVMDEMAAREGLAARRGKMVVELGPKSANKGVAVARLMAGPPFAGAMPIFIGDDTTDEDGFNAVTSAGGHGILVGPPRPTAAHYRLADPEMVHQWLIL</sequence>
<dbReference type="InterPro" id="IPR044651">
    <property type="entry name" value="OTSB-like"/>
</dbReference>
<dbReference type="InterPro" id="IPR023214">
    <property type="entry name" value="HAD_sf"/>
</dbReference>
<comment type="catalytic activity">
    <reaction evidence="4">
        <text>alpha,alpha-trehalose 6-phosphate + H2O = alpha,alpha-trehalose + phosphate</text>
        <dbReference type="Rhea" id="RHEA:23420"/>
        <dbReference type="ChEBI" id="CHEBI:15377"/>
        <dbReference type="ChEBI" id="CHEBI:16551"/>
        <dbReference type="ChEBI" id="CHEBI:43474"/>
        <dbReference type="ChEBI" id="CHEBI:58429"/>
        <dbReference type="EC" id="3.1.3.12"/>
    </reaction>
</comment>
<comment type="similarity">
    <text evidence="2 4">Belongs to the trehalose phosphatase family.</text>
</comment>
<dbReference type="GO" id="GO:0004805">
    <property type="term" value="F:trehalose-phosphatase activity"/>
    <property type="evidence" value="ECO:0007669"/>
    <property type="project" value="UniProtKB-EC"/>
</dbReference>
<keyword evidence="6" id="KW-1185">Reference proteome</keyword>
<organism evidence="5 6">
    <name type="scientific">Sphingopyxis flava</name>
    <dbReference type="NCBI Taxonomy" id="1507287"/>
    <lineage>
        <taxon>Bacteria</taxon>
        <taxon>Pseudomonadati</taxon>
        <taxon>Pseudomonadota</taxon>
        <taxon>Alphaproteobacteria</taxon>
        <taxon>Sphingomonadales</taxon>
        <taxon>Sphingomonadaceae</taxon>
        <taxon>Sphingopyxis</taxon>
    </lineage>
</organism>
<comment type="pathway">
    <text evidence="1 4">Glycan biosynthesis; trehalose biosynthesis.</text>
</comment>
<dbReference type="PANTHER" id="PTHR43768">
    <property type="entry name" value="TREHALOSE 6-PHOSPHATE PHOSPHATASE"/>
    <property type="match status" value="1"/>
</dbReference>
<evidence type="ECO:0000313" key="6">
    <source>
        <dbReference type="Proteomes" id="UP000190044"/>
    </source>
</evidence>
<proteinExistence type="inferred from homology"/>
<dbReference type="NCBIfam" id="TIGR01484">
    <property type="entry name" value="HAD-SF-IIB"/>
    <property type="match status" value="1"/>
</dbReference>
<dbReference type="EC" id="3.1.3.12" evidence="4"/>
<name>A0A1T5C9R9_9SPHN</name>
<dbReference type="SUPFAM" id="SSF56784">
    <property type="entry name" value="HAD-like"/>
    <property type="match status" value="1"/>
</dbReference>
<gene>
    <name evidence="5" type="ORF">SAMN06295937_100972</name>
</gene>
<dbReference type="Gene3D" id="3.30.70.1020">
    <property type="entry name" value="Trehalose-6-phosphate phosphatase related protein, domain 2"/>
    <property type="match status" value="1"/>
</dbReference>
<comment type="function">
    <text evidence="4">Removes the phosphate from trehalose 6-phosphate to produce free trehalose.</text>
</comment>
<dbReference type="InterPro" id="IPR036412">
    <property type="entry name" value="HAD-like_sf"/>
</dbReference>
<keyword evidence="4" id="KW-0479">Metal-binding</keyword>
<dbReference type="InterPro" id="IPR006379">
    <property type="entry name" value="HAD-SF_hydro_IIB"/>
</dbReference>
<dbReference type="InterPro" id="IPR003337">
    <property type="entry name" value="Trehalose_PPase"/>
</dbReference>
<dbReference type="CDD" id="cd01627">
    <property type="entry name" value="HAD_TPP"/>
    <property type="match status" value="1"/>
</dbReference>
<dbReference type="UniPathway" id="UPA00299"/>
<comment type="cofactor">
    <cofactor evidence="4">
        <name>Mg(2+)</name>
        <dbReference type="ChEBI" id="CHEBI:18420"/>
    </cofactor>
</comment>
<keyword evidence="4" id="KW-0460">Magnesium</keyword>
<evidence type="ECO:0000256" key="4">
    <source>
        <dbReference type="RuleBase" id="RU361117"/>
    </source>
</evidence>
<dbReference type="Pfam" id="PF02358">
    <property type="entry name" value="Trehalose_PPase"/>
    <property type="match status" value="1"/>
</dbReference>
<dbReference type="OrthoDB" id="9814913at2"/>
<dbReference type="EMBL" id="FUYP01000009">
    <property type="protein sequence ID" value="SKB56175.1"/>
    <property type="molecule type" value="Genomic_DNA"/>
</dbReference>
<dbReference type="Gene3D" id="3.40.50.1000">
    <property type="entry name" value="HAD superfamily/HAD-like"/>
    <property type="match status" value="1"/>
</dbReference>
<evidence type="ECO:0000313" key="5">
    <source>
        <dbReference type="EMBL" id="SKB56175.1"/>
    </source>
</evidence>
<dbReference type="Proteomes" id="UP000190044">
    <property type="component" value="Unassembled WGS sequence"/>
</dbReference>
<dbReference type="GO" id="GO:0005992">
    <property type="term" value="P:trehalose biosynthetic process"/>
    <property type="evidence" value="ECO:0007669"/>
    <property type="project" value="UniProtKB-UniPathway"/>
</dbReference>
<evidence type="ECO:0000256" key="1">
    <source>
        <dbReference type="ARBA" id="ARBA00005199"/>
    </source>
</evidence>
<keyword evidence="3 4" id="KW-0378">Hydrolase</keyword>
<dbReference type="AlphaFoldDB" id="A0A1T5C9R9"/>
<dbReference type="PANTHER" id="PTHR43768:SF3">
    <property type="entry name" value="TREHALOSE 6-PHOSPHATE PHOSPHATASE"/>
    <property type="match status" value="1"/>
</dbReference>
<reference evidence="6" key="1">
    <citation type="submission" date="2017-02" db="EMBL/GenBank/DDBJ databases">
        <authorList>
            <person name="Varghese N."/>
            <person name="Submissions S."/>
        </authorList>
    </citation>
    <scope>NUCLEOTIDE SEQUENCE [LARGE SCALE GENOMIC DNA]</scope>
    <source>
        <strain evidence="6">R11H</strain>
    </source>
</reference>